<dbReference type="CDD" id="cd00093">
    <property type="entry name" value="HTH_XRE"/>
    <property type="match status" value="1"/>
</dbReference>
<dbReference type="RefSeq" id="WP_095623038.1">
    <property type="nucleotide sequence ID" value="NZ_NSKB01000010.1"/>
</dbReference>
<reference evidence="2 3" key="1">
    <citation type="submission" date="2017-08" db="EMBL/GenBank/DDBJ databases">
        <title>Halomonas alkalisoli sp. nov., isolated from saline alkaline soil.</title>
        <authorList>
            <person name="Wang D."/>
            <person name="Zhang G."/>
        </authorList>
    </citation>
    <scope>NUCLEOTIDE SEQUENCE [LARGE SCALE GENOMIC DNA]</scope>
    <source>
        <strain evidence="2 3">WRN001</strain>
    </source>
</reference>
<sequence length="292" mass="33546">MSTPQILEQHPRAELADFLRSRRERISPQDVGLPVGGRRRTPGLRREEVAALAGVGLSWYTWLEQGRDIKVSSTFLDNLARVLKLDATERRHLFLLAHRRLPQESGHTSCKVPMIVGRLLEDLPTRPAYVLNLRWDVLAWNSAADRVFGFTRVPGNQRNLLWMLFTSPALRELFTPWDEQALQILSSFRRDFVRAIHDPDITDLVRELETVSPDFKAWWQQQNIHGPCQGVRNLLIPTVGHVTFEHTTLTIDDERHLRLVYYAAKEGEPESRSFVQWLQRESAPVSNAGCAC</sequence>
<gene>
    <name evidence="2" type="ORF">CK498_22165</name>
</gene>
<dbReference type="Pfam" id="PF17765">
    <property type="entry name" value="MLTR_LBD"/>
    <property type="match status" value="1"/>
</dbReference>
<organism evidence="2 3">
    <name type="scientific">Halomonas salipaludis</name>
    <dbReference type="NCBI Taxonomy" id="2032625"/>
    <lineage>
        <taxon>Bacteria</taxon>
        <taxon>Pseudomonadati</taxon>
        <taxon>Pseudomonadota</taxon>
        <taxon>Gammaproteobacteria</taxon>
        <taxon>Oceanospirillales</taxon>
        <taxon>Halomonadaceae</taxon>
        <taxon>Halomonas</taxon>
    </lineage>
</organism>
<keyword evidence="3" id="KW-1185">Reference proteome</keyword>
<dbReference type="InterPro" id="IPR041413">
    <property type="entry name" value="MLTR_LBD"/>
</dbReference>
<dbReference type="Pfam" id="PF13560">
    <property type="entry name" value="HTH_31"/>
    <property type="match status" value="1"/>
</dbReference>
<evidence type="ECO:0000313" key="3">
    <source>
        <dbReference type="Proteomes" id="UP000217771"/>
    </source>
</evidence>
<dbReference type="InterPro" id="IPR010982">
    <property type="entry name" value="Lambda_DNA-bd_dom_sf"/>
</dbReference>
<dbReference type="InterPro" id="IPR001387">
    <property type="entry name" value="Cro/C1-type_HTH"/>
</dbReference>
<dbReference type="AlphaFoldDB" id="A0A2A2EMN7"/>
<comment type="caution">
    <text evidence="2">The sequence shown here is derived from an EMBL/GenBank/DDBJ whole genome shotgun (WGS) entry which is preliminary data.</text>
</comment>
<dbReference type="OrthoDB" id="5346389at2"/>
<dbReference type="GO" id="GO:0003677">
    <property type="term" value="F:DNA binding"/>
    <property type="evidence" value="ECO:0007669"/>
    <property type="project" value="InterPro"/>
</dbReference>
<evidence type="ECO:0000313" key="2">
    <source>
        <dbReference type="EMBL" id="PAU74531.1"/>
    </source>
</evidence>
<dbReference type="SUPFAM" id="SSF47413">
    <property type="entry name" value="lambda repressor-like DNA-binding domains"/>
    <property type="match status" value="1"/>
</dbReference>
<dbReference type="Proteomes" id="UP000217771">
    <property type="component" value="Unassembled WGS sequence"/>
</dbReference>
<evidence type="ECO:0000259" key="1">
    <source>
        <dbReference type="SMART" id="SM00530"/>
    </source>
</evidence>
<dbReference type="PANTHER" id="PTHR35010">
    <property type="entry name" value="BLL4672 PROTEIN-RELATED"/>
    <property type="match status" value="1"/>
</dbReference>
<feature type="domain" description="HTH cro/C1-type" evidence="1">
    <location>
        <begin position="18"/>
        <end position="90"/>
    </location>
</feature>
<dbReference type="Gene3D" id="3.30.450.180">
    <property type="match status" value="1"/>
</dbReference>
<accession>A0A2A2EMN7</accession>
<protein>
    <submittedName>
        <fullName evidence="2">Transcriptional regulator</fullName>
    </submittedName>
</protein>
<dbReference type="Gene3D" id="1.10.260.40">
    <property type="entry name" value="lambda repressor-like DNA-binding domains"/>
    <property type="match status" value="1"/>
</dbReference>
<dbReference type="EMBL" id="NSKB01000010">
    <property type="protein sequence ID" value="PAU74531.1"/>
    <property type="molecule type" value="Genomic_DNA"/>
</dbReference>
<name>A0A2A2EMN7_9GAMM</name>
<dbReference type="SMART" id="SM00530">
    <property type="entry name" value="HTH_XRE"/>
    <property type="match status" value="1"/>
</dbReference>
<proteinExistence type="predicted"/>